<sequence length="875" mass="97953">MYKSSVVLYGGVIESSSVSSGLFPKSDPLPLKLAEPGVSYGSEKLGGDGDYKLVEVLVDILTLRQTEDTEDIEQLYTYQVPPHLDIMPGDILSVPFGAQQIGAIAIRLTSELPENLREPGKATSIKLRPVEDITAKGFFPAHYWQLLQQVAQYYQTPLIRAIRTALPPGLLGRSQRRIRLVNDAIPGGAEEFLQPKAQRILQLLKQSATGDYTWQYLQRQIKGGSRGLQDLIKRGWVESYLEPPTPPRPKLRPAITLVIDWVELDFIDITPRQREVLEILRRRGGEMWVTDLLQTCNTSSGLLKTLEKKGCVVIGDREILRTEQGIPTIADQPLSLTEHQQQALDVILGLSGFHQLLLHGVTGSGKTEVYLQAIAPIINQGKSALVLVPEIGLTPQLTDRFRARFGNRVFVYHSGLSEGERYDTWRNMIEGTPQVVIGTRSAIFAPLPNLGLIVLDEEHDSSFKQDQPQPCYHARTVAVWRAELENCPLILGSATPALETWQHHRHNHNPSIHYLSLPERVLSRPQPPVEVVDMRRELKQGNRSIFSRSLQLAIASLRDNNQQGILFIHRRGHSTFVSCRSCGYVMECPRCDVSLSYHHIHAEAIPYLRCHYCNHSQSYPQRCPQCDSPYFKHFGSGTQRVAQELTRLFPELRFIRFDSDTTRTKNAHRILLTQFANREADLLVGTQMLTKGLDLDSVGLVGIVSADGLLHLSDYRANERAFQTLLQVAGRAGRGNDPGQVILQTYTPEHPVVEAVRNHAYDSFVETELQHRSELNYPPSGGLILLRLRGYDAIDVEQTAHLIASELTSELLPGTCELLGPAPAPIMRVANQYRWQILLKFLPGQTTPPPSLAALAEKCPQSVRFSIDVDPLSFG</sequence>
<dbReference type="PROSITE" id="PS51266">
    <property type="entry name" value="ZF_CHY"/>
    <property type="match status" value="1"/>
</dbReference>
<dbReference type="CDD" id="cd18804">
    <property type="entry name" value="SF2_C_priA"/>
    <property type="match status" value="1"/>
</dbReference>
<dbReference type="InterPro" id="IPR011545">
    <property type="entry name" value="DEAD/DEAH_box_helicase_dom"/>
</dbReference>
<protein>
    <recommendedName>
        <fullName evidence="11">Replication restart protein PriA</fullName>
    </recommendedName>
    <alternativeName>
        <fullName evidence="11">ATP-dependent DNA helicase PriA</fullName>
        <ecNumber evidence="11">5.6.2.4</ecNumber>
    </alternativeName>
    <alternativeName>
        <fullName evidence="11">DNA 3'-5' helicase PriA</fullName>
    </alternativeName>
</protein>
<dbReference type="Gene3D" id="3.40.50.300">
    <property type="entry name" value="P-loop containing nucleotide triphosphate hydrolases"/>
    <property type="match status" value="2"/>
</dbReference>
<dbReference type="InterPro" id="IPR001650">
    <property type="entry name" value="Helicase_C-like"/>
</dbReference>
<evidence type="ECO:0000256" key="1">
    <source>
        <dbReference type="ARBA" id="ARBA00022515"/>
    </source>
</evidence>
<keyword evidence="7 11" id="KW-0862">Zinc</keyword>
<keyword evidence="6 11" id="KW-0347">Helicase</keyword>
<keyword evidence="3 11" id="KW-0479">Metal-binding</keyword>
<evidence type="ECO:0000259" key="14">
    <source>
        <dbReference type="PROSITE" id="PS51266"/>
    </source>
</evidence>
<comment type="similarity">
    <text evidence="11">Belongs to the helicase family. PriA subfamily.</text>
</comment>
<dbReference type="NCBIfam" id="NF004066">
    <property type="entry name" value="PRK05580.1-3"/>
    <property type="match status" value="1"/>
</dbReference>
<dbReference type="InterPro" id="IPR014001">
    <property type="entry name" value="Helicase_ATP-bd"/>
</dbReference>
<feature type="binding site" evidence="11">
    <location>
        <position position="626"/>
    </location>
    <ligand>
        <name>Zn(2+)</name>
        <dbReference type="ChEBI" id="CHEBI:29105"/>
        <label>1</label>
    </ligand>
</feature>
<comment type="cofactor">
    <cofactor evidence="11">
        <name>Zn(2+)</name>
        <dbReference type="ChEBI" id="CHEBI:29105"/>
    </cofactor>
    <text evidence="11">Binds 2 zinc ions per subunit.</text>
</comment>
<dbReference type="PROSITE" id="PS51194">
    <property type="entry name" value="HELICASE_CTER"/>
    <property type="match status" value="1"/>
</dbReference>
<evidence type="ECO:0000313" key="15">
    <source>
        <dbReference type="EMBL" id="GCE93773.1"/>
    </source>
</evidence>
<dbReference type="InterPro" id="IPR042115">
    <property type="entry name" value="PriA_3primeBD_sf"/>
</dbReference>
<keyword evidence="1 11" id="KW-0639">Primosome</keyword>
<dbReference type="Gene3D" id="3.40.1440.60">
    <property type="entry name" value="PriA, 3(prime) DNA-binding domain"/>
    <property type="match status" value="1"/>
</dbReference>
<feature type="binding site" evidence="11">
    <location>
        <position position="582"/>
    </location>
    <ligand>
        <name>Zn(2+)</name>
        <dbReference type="ChEBI" id="CHEBI:29105"/>
        <label>1</label>
    </ligand>
</feature>
<feature type="binding site" evidence="11">
    <location>
        <position position="579"/>
    </location>
    <ligand>
        <name>Zn(2+)</name>
        <dbReference type="ChEBI" id="CHEBI:29105"/>
        <label>1</label>
    </ligand>
</feature>
<feature type="binding site" evidence="11">
    <location>
        <position position="588"/>
    </location>
    <ligand>
        <name>Zn(2+)</name>
        <dbReference type="ChEBI" id="CHEBI:29105"/>
        <label>2</label>
    </ligand>
</feature>
<evidence type="ECO:0000256" key="10">
    <source>
        <dbReference type="ARBA" id="ARBA00023235"/>
    </source>
</evidence>
<organism evidence="15 16">
    <name type="scientific">Limnospira platensis NIES-46</name>
    <dbReference type="NCBI Taxonomy" id="1236695"/>
    <lineage>
        <taxon>Bacteria</taxon>
        <taxon>Bacillati</taxon>
        <taxon>Cyanobacteriota</taxon>
        <taxon>Cyanophyceae</taxon>
        <taxon>Oscillatoriophycideae</taxon>
        <taxon>Oscillatoriales</taxon>
        <taxon>Sirenicapillariaceae</taxon>
        <taxon>Limnospira</taxon>
    </lineage>
</organism>
<dbReference type="GeneID" id="301682683"/>
<keyword evidence="16" id="KW-1185">Reference proteome</keyword>
<dbReference type="RefSeq" id="WP_152088499.1">
    <property type="nucleotide sequence ID" value="NZ_BIMW01000078.1"/>
</dbReference>
<dbReference type="Pfam" id="PF00270">
    <property type="entry name" value="DEAD"/>
    <property type="match status" value="1"/>
</dbReference>
<evidence type="ECO:0000256" key="7">
    <source>
        <dbReference type="ARBA" id="ARBA00022833"/>
    </source>
</evidence>
<dbReference type="InterPro" id="IPR005259">
    <property type="entry name" value="PriA"/>
</dbReference>
<evidence type="ECO:0000256" key="11">
    <source>
        <dbReference type="HAMAP-Rule" id="MF_00983"/>
    </source>
</evidence>
<evidence type="ECO:0000256" key="9">
    <source>
        <dbReference type="ARBA" id="ARBA00023125"/>
    </source>
</evidence>
<proteinExistence type="inferred from homology"/>
<comment type="subunit">
    <text evidence="11">Component of the replication restart primosome.</text>
</comment>
<evidence type="ECO:0000256" key="4">
    <source>
        <dbReference type="ARBA" id="ARBA00022741"/>
    </source>
</evidence>
<dbReference type="Pfam" id="PF00271">
    <property type="entry name" value="Helicase_C"/>
    <property type="match status" value="1"/>
</dbReference>
<dbReference type="SMART" id="SM00487">
    <property type="entry name" value="DEXDc"/>
    <property type="match status" value="1"/>
</dbReference>
<dbReference type="EMBL" id="BIMW01000078">
    <property type="protein sequence ID" value="GCE93773.1"/>
    <property type="molecule type" value="Genomic_DNA"/>
</dbReference>
<keyword evidence="4 11" id="KW-0547">Nucleotide-binding</keyword>
<evidence type="ECO:0000256" key="5">
    <source>
        <dbReference type="ARBA" id="ARBA00022801"/>
    </source>
</evidence>
<feature type="domain" description="CHY-type" evidence="14">
    <location>
        <begin position="559"/>
        <end position="628"/>
    </location>
</feature>
<feature type="binding site" evidence="11">
    <location>
        <position position="623"/>
    </location>
    <ligand>
        <name>Zn(2+)</name>
        <dbReference type="ChEBI" id="CHEBI:29105"/>
        <label>1</label>
    </ligand>
</feature>
<keyword evidence="9 11" id="KW-0238">DNA-binding</keyword>
<dbReference type="InterPro" id="IPR041236">
    <property type="entry name" value="PriA_C"/>
</dbReference>
<dbReference type="InterPro" id="IPR008913">
    <property type="entry name" value="Znf_CHY"/>
</dbReference>
<dbReference type="NCBIfam" id="TIGR00595">
    <property type="entry name" value="priA"/>
    <property type="match status" value="1"/>
</dbReference>
<evidence type="ECO:0000259" key="13">
    <source>
        <dbReference type="PROSITE" id="PS51194"/>
    </source>
</evidence>
<feature type="binding site" evidence="11">
    <location>
        <position position="613"/>
    </location>
    <ligand>
        <name>Zn(2+)</name>
        <dbReference type="ChEBI" id="CHEBI:29105"/>
        <label>2</label>
    </ligand>
</feature>
<name>A0A5M3T237_LIMPL</name>
<evidence type="ECO:0000256" key="6">
    <source>
        <dbReference type="ARBA" id="ARBA00022806"/>
    </source>
</evidence>
<comment type="function">
    <text evidence="11">Initiates the restart of stalled replication forks, which reloads the replicative helicase on sites other than the origin of replication. Recognizes and binds to abandoned replication forks and remodels them to uncover a helicase loading site. Promotes assembly of the primosome at these replication forks.</text>
</comment>
<feature type="binding site" evidence="11">
    <location>
        <position position="610"/>
    </location>
    <ligand>
        <name>Zn(2+)</name>
        <dbReference type="ChEBI" id="CHEBI:29105"/>
        <label>2</label>
    </ligand>
</feature>
<dbReference type="CDD" id="cd17929">
    <property type="entry name" value="DEXHc_priA"/>
    <property type="match status" value="1"/>
</dbReference>
<reference evidence="15 16" key="1">
    <citation type="journal article" date="2019" name="J Genomics">
        <title>The Draft Genome of a Hydrogen-producing Cyanobacterium, Arthrospira platensis NIES-46.</title>
        <authorList>
            <person name="Suzuki S."/>
            <person name="Yamaguchi H."/>
            <person name="Kawachi M."/>
        </authorList>
    </citation>
    <scope>NUCLEOTIDE SEQUENCE [LARGE SCALE GENOMIC DNA]</scope>
    <source>
        <strain evidence="15 16">NIES-46</strain>
    </source>
</reference>
<dbReference type="SMART" id="SM00490">
    <property type="entry name" value="HELICc"/>
    <property type="match status" value="1"/>
</dbReference>
<dbReference type="InterPro" id="IPR027417">
    <property type="entry name" value="P-loop_NTPase"/>
</dbReference>
<evidence type="ECO:0000313" key="16">
    <source>
        <dbReference type="Proteomes" id="UP000326169"/>
    </source>
</evidence>
<feature type="binding site" evidence="11">
    <location>
        <position position="591"/>
    </location>
    <ligand>
        <name>Zn(2+)</name>
        <dbReference type="ChEBI" id="CHEBI:29105"/>
        <label>2</label>
    </ligand>
</feature>
<comment type="catalytic activity">
    <reaction evidence="11">
        <text>Couples ATP hydrolysis with the unwinding of duplex DNA by translocating in the 3'-5' direction.</text>
        <dbReference type="EC" id="5.6.2.4"/>
    </reaction>
</comment>
<dbReference type="SUPFAM" id="SSF52540">
    <property type="entry name" value="P-loop containing nucleoside triphosphate hydrolases"/>
    <property type="match status" value="2"/>
</dbReference>
<feature type="domain" description="Helicase C-terminal" evidence="13">
    <location>
        <begin position="618"/>
        <end position="772"/>
    </location>
</feature>
<evidence type="ECO:0000256" key="8">
    <source>
        <dbReference type="ARBA" id="ARBA00022840"/>
    </source>
</evidence>
<dbReference type="EC" id="5.6.2.4" evidence="11"/>
<comment type="catalytic activity">
    <reaction evidence="11">
        <text>ATP + H2O = ADP + phosphate + H(+)</text>
        <dbReference type="Rhea" id="RHEA:13065"/>
        <dbReference type="ChEBI" id="CHEBI:15377"/>
        <dbReference type="ChEBI" id="CHEBI:15378"/>
        <dbReference type="ChEBI" id="CHEBI:30616"/>
        <dbReference type="ChEBI" id="CHEBI:43474"/>
        <dbReference type="ChEBI" id="CHEBI:456216"/>
        <dbReference type="EC" id="5.6.2.4"/>
    </reaction>
</comment>
<evidence type="ECO:0000256" key="2">
    <source>
        <dbReference type="ARBA" id="ARBA00022705"/>
    </source>
</evidence>
<dbReference type="Pfam" id="PF18074">
    <property type="entry name" value="PriA_C"/>
    <property type="match status" value="1"/>
</dbReference>
<dbReference type="Proteomes" id="UP000326169">
    <property type="component" value="Unassembled WGS sequence"/>
</dbReference>
<evidence type="ECO:0000259" key="12">
    <source>
        <dbReference type="PROSITE" id="PS51192"/>
    </source>
</evidence>
<dbReference type="HAMAP" id="MF_00983">
    <property type="entry name" value="PriA"/>
    <property type="match status" value="1"/>
</dbReference>
<keyword evidence="10 11" id="KW-0413">Isomerase</keyword>
<dbReference type="PROSITE" id="PS51192">
    <property type="entry name" value="HELICASE_ATP_BIND_1"/>
    <property type="match status" value="1"/>
</dbReference>
<gene>
    <name evidence="11 15" type="primary">priA</name>
    <name evidence="15" type="ORF">NIES46_18250</name>
</gene>
<dbReference type="PANTHER" id="PTHR30580">
    <property type="entry name" value="PRIMOSOMAL PROTEIN N"/>
    <property type="match status" value="1"/>
</dbReference>
<keyword evidence="8 11" id="KW-0067">ATP-binding</keyword>
<dbReference type="PANTHER" id="PTHR30580:SF0">
    <property type="entry name" value="PRIMOSOMAL PROTEIN N"/>
    <property type="match status" value="1"/>
</dbReference>
<comment type="caution">
    <text evidence="15">The sequence shown here is derived from an EMBL/GenBank/DDBJ whole genome shotgun (WGS) entry which is preliminary data.</text>
</comment>
<dbReference type="Pfam" id="PF17764">
    <property type="entry name" value="PriA_3primeBD"/>
    <property type="match status" value="1"/>
</dbReference>
<accession>A0A5M3T237</accession>
<dbReference type="InterPro" id="IPR041222">
    <property type="entry name" value="PriA_3primeBD"/>
</dbReference>
<evidence type="ECO:0000256" key="3">
    <source>
        <dbReference type="ARBA" id="ARBA00022723"/>
    </source>
</evidence>
<feature type="domain" description="Helicase ATP-binding" evidence="12">
    <location>
        <begin position="347"/>
        <end position="514"/>
    </location>
</feature>
<keyword evidence="2 11" id="KW-0235">DNA replication</keyword>
<keyword evidence="5 11" id="KW-0378">Hydrolase</keyword>